<name>A0AAU9NAK1_9ASTR</name>
<reference evidence="1 2" key="1">
    <citation type="submission" date="2022-01" db="EMBL/GenBank/DDBJ databases">
        <authorList>
            <person name="Xiong W."/>
            <person name="Schranz E."/>
        </authorList>
    </citation>
    <scope>NUCLEOTIDE SEQUENCE [LARGE SCALE GENOMIC DNA]</scope>
</reference>
<accession>A0AAU9NAK1</accession>
<comment type="caution">
    <text evidence="1">The sequence shown here is derived from an EMBL/GenBank/DDBJ whole genome shotgun (WGS) entry which is preliminary data.</text>
</comment>
<dbReference type="EMBL" id="CAKMRJ010004445">
    <property type="protein sequence ID" value="CAH1435347.1"/>
    <property type="molecule type" value="Genomic_DNA"/>
</dbReference>
<keyword evidence="2" id="KW-1185">Reference proteome</keyword>
<sequence>MQSSDFVSKVVDIAVKELIAVATNREGATKGAGVSDERQGSYSKSVVELTNGSSEDAKEQILQRIFFVLFCRGYPSHFPKLPLPLQCFFVAVYFVHQVKLMEEKNMKPLDSNLAALSARCSKRLGVEFG</sequence>
<evidence type="ECO:0000313" key="1">
    <source>
        <dbReference type="EMBL" id="CAH1435347.1"/>
    </source>
</evidence>
<gene>
    <name evidence="1" type="ORF">LVIROSA_LOCUS21799</name>
</gene>
<dbReference type="AlphaFoldDB" id="A0AAU9NAK1"/>
<organism evidence="1 2">
    <name type="scientific">Lactuca virosa</name>
    <dbReference type="NCBI Taxonomy" id="75947"/>
    <lineage>
        <taxon>Eukaryota</taxon>
        <taxon>Viridiplantae</taxon>
        <taxon>Streptophyta</taxon>
        <taxon>Embryophyta</taxon>
        <taxon>Tracheophyta</taxon>
        <taxon>Spermatophyta</taxon>
        <taxon>Magnoliopsida</taxon>
        <taxon>eudicotyledons</taxon>
        <taxon>Gunneridae</taxon>
        <taxon>Pentapetalae</taxon>
        <taxon>asterids</taxon>
        <taxon>campanulids</taxon>
        <taxon>Asterales</taxon>
        <taxon>Asteraceae</taxon>
        <taxon>Cichorioideae</taxon>
        <taxon>Cichorieae</taxon>
        <taxon>Lactucinae</taxon>
        <taxon>Lactuca</taxon>
    </lineage>
</organism>
<proteinExistence type="predicted"/>
<dbReference type="Proteomes" id="UP001157418">
    <property type="component" value="Unassembled WGS sequence"/>
</dbReference>
<protein>
    <submittedName>
        <fullName evidence="1">Uncharacterized protein</fullName>
    </submittedName>
</protein>
<evidence type="ECO:0000313" key="2">
    <source>
        <dbReference type="Proteomes" id="UP001157418"/>
    </source>
</evidence>